<evidence type="ECO:0000256" key="6">
    <source>
        <dbReference type="SAM" id="Phobius"/>
    </source>
</evidence>
<comment type="caution">
    <text evidence="8">The sequence shown here is derived from an EMBL/GenBank/DDBJ whole genome shotgun (WGS) entry which is preliminary data.</text>
</comment>
<dbReference type="InterPro" id="IPR050638">
    <property type="entry name" value="AA-Vitamin_Transporters"/>
</dbReference>
<gene>
    <name evidence="8" type="ORF">SDC9_61561</name>
</gene>
<feature type="transmembrane region" description="Helical" evidence="6">
    <location>
        <begin position="251"/>
        <end position="269"/>
    </location>
</feature>
<keyword evidence="3 6" id="KW-0812">Transmembrane</keyword>
<comment type="subcellular location">
    <subcellularLocation>
        <location evidence="1">Cell membrane</location>
        <topology evidence="1">Multi-pass membrane protein</topology>
    </subcellularLocation>
</comment>
<dbReference type="PANTHER" id="PTHR32322:SF18">
    <property type="entry name" value="S-ADENOSYLMETHIONINE_S-ADENOSYLHOMOCYSTEINE TRANSPORTER"/>
    <property type="match status" value="1"/>
</dbReference>
<feature type="transmembrane region" description="Helical" evidence="6">
    <location>
        <begin position="275"/>
        <end position="292"/>
    </location>
</feature>
<dbReference type="AlphaFoldDB" id="A0A644XG40"/>
<evidence type="ECO:0000256" key="3">
    <source>
        <dbReference type="ARBA" id="ARBA00022692"/>
    </source>
</evidence>
<dbReference type="InterPro" id="IPR037185">
    <property type="entry name" value="EmrE-like"/>
</dbReference>
<dbReference type="Pfam" id="PF00892">
    <property type="entry name" value="EamA"/>
    <property type="match status" value="2"/>
</dbReference>
<dbReference type="PANTHER" id="PTHR32322">
    <property type="entry name" value="INNER MEMBRANE TRANSPORTER"/>
    <property type="match status" value="1"/>
</dbReference>
<evidence type="ECO:0000256" key="2">
    <source>
        <dbReference type="ARBA" id="ARBA00022475"/>
    </source>
</evidence>
<feature type="domain" description="EamA" evidence="7">
    <location>
        <begin position="11"/>
        <end position="144"/>
    </location>
</feature>
<feature type="transmembrane region" description="Helical" evidence="6">
    <location>
        <begin position="187"/>
        <end position="208"/>
    </location>
</feature>
<organism evidence="8">
    <name type="scientific">bioreactor metagenome</name>
    <dbReference type="NCBI Taxonomy" id="1076179"/>
    <lineage>
        <taxon>unclassified sequences</taxon>
        <taxon>metagenomes</taxon>
        <taxon>ecological metagenomes</taxon>
    </lineage>
</organism>
<feature type="transmembrane region" description="Helical" evidence="6">
    <location>
        <begin position="71"/>
        <end position="88"/>
    </location>
</feature>
<evidence type="ECO:0000256" key="5">
    <source>
        <dbReference type="ARBA" id="ARBA00023136"/>
    </source>
</evidence>
<dbReference type="Gene3D" id="1.10.3730.20">
    <property type="match status" value="1"/>
</dbReference>
<keyword evidence="2" id="KW-1003">Cell membrane</keyword>
<feature type="transmembrane region" description="Helical" evidence="6">
    <location>
        <begin position="39"/>
        <end position="59"/>
    </location>
</feature>
<feature type="transmembrane region" description="Helical" evidence="6">
    <location>
        <begin position="128"/>
        <end position="145"/>
    </location>
</feature>
<feature type="transmembrane region" description="Helical" evidence="6">
    <location>
        <begin position="9"/>
        <end position="27"/>
    </location>
</feature>
<dbReference type="SUPFAM" id="SSF103481">
    <property type="entry name" value="Multidrug resistance efflux transporter EmrE"/>
    <property type="match status" value="2"/>
</dbReference>
<dbReference type="GO" id="GO:0005886">
    <property type="term" value="C:plasma membrane"/>
    <property type="evidence" value="ECO:0007669"/>
    <property type="project" value="UniProtKB-SubCell"/>
</dbReference>
<name>A0A644XG40_9ZZZZ</name>
<reference evidence="8" key="1">
    <citation type="submission" date="2019-08" db="EMBL/GenBank/DDBJ databases">
        <authorList>
            <person name="Kucharzyk K."/>
            <person name="Murdoch R.W."/>
            <person name="Higgins S."/>
            <person name="Loffler F."/>
        </authorList>
    </citation>
    <scope>NUCLEOTIDE SEQUENCE</scope>
</reference>
<evidence type="ECO:0000256" key="1">
    <source>
        <dbReference type="ARBA" id="ARBA00004651"/>
    </source>
</evidence>
<evidence type="ECO:0000256" key="4">
    <source>
        <dbReference type="ARBA" id="ARBA00022989"/>
    </source>
</evidence>
<feature type="domain" description="EamA" evidence="7">
    <location>
        <begin position="156"/>
        <end position="291"/>
    </location>
</feature>
<dbReference type="EMBL" id="VSSQ01002402">
    <property type="protein sequence ID" value="MPM15195.1"/>
    <property type="molecule type" value="Genomic_DNA"/>
</dbReference>
<keyword evidence="4 6" id="KW-1133">Transmembrane helix</keyword>
<feature type="transmembrane region" description="Helical" evidence="6">
    <location>
        <begin position="220"/>
        <end position="239"/>
    </location>
</feature>
<sequence length="312" mass="34572">MIPISKRSVVYISVSIAVFLWGVSFLWSNSILQQGFPVFSLMFFRMTFAAIVLSVVSFSLGKVTRIERKDWGWFLLLVFLEPFLYFIGETIGLKTLNSPTVSSVIISTIPIIALIAGIFVYNEKISSLNAFGIVMTLPGILLMVFDKGDMSIDKGTGILFLFMAVFAAVGYSVVVKKLAHKYNSYTIVTYQHILGAIYFLPFFFFMDLPTFSREMLTPGIIKPLLYLSVLCSSLAFILFINSIKELGVARANIFTAIVPVISAYAAFVMGQDTMSIRKVAGVLIVVTGVIIAQHRKKNTTPEPDRKFGSAKA</sequence>
<evidence type="ECO:0000259" key="7">
    <source>
        <dbReference type="Pfam" id="PF00892"/>
    </source>
</evidence>
<evidence type="ECO:0000313" key="8">
    <source>
        <dbReference type="EMBL" id="MPM15195.1"/>
    </source>
</evidence>
<keyword evidence="5 6" id="KW-0472">Membrane</keyword>
<feature type="transmembrane region" description="Helical" evidence="6">
    <location>
        <begin position="157"/>
        <end position="175"/>
    </location>
</feature>
<proteinExistence type="predicted"/>
<accession>A0A644XG40</accession>
<feature type="transmembrane region" description="Helical" evidence="6">
    <location>
        <begin position="100"/>
        <end position="121"/>
    </location>
</feature>
<protein>
    <recommendedName>
        <fullName evidence="7">EamA domain-containing protein</fullName>
    </recommendedName>
</protein>
<dbReference type="InterPro" id="IPR000620">
    <property type="entry name" value="EamA_dom"/>
</dbReference>